<gene>
    <name evidence="12" type="ORF">SAMN05192533_106144</name>
</gene>
<accession>A0A1H8BSK3</accession>
<dbReference type="SUPFAM" id="SSF47090">
    <property type="entry name" value="PGBD-like"/>
    <property type="match status" value="1"/>
</dbReference>
<keyword evidence="4" id="KW-0732">Signal</keyword>
<keyword evidence="3" id="KW-0309">Germination</keyword>
<evidence type="ECO:0000256" key="5">
    <source>
        <dbReference type="ARBA" id="ARBA00022801"/>
    </source>
</evidence>
<evidence type="ECO:0000259" key="10">
    <source>
        <dbReference type="Pfam" id="PF01471"/>
    </source>
</evidence>
<evidence type="ECO:0000256" key="6">
    <source>
        <dbReference type="ARBA" id="ARBA00022969"/>
    </source>
</evidence>
<feature type="compositionally biased region" description="Low complexity" evidence="9">
    <location>
        <begin position="153"/>
        <end position="175"/>
    </location>
</feature>
<evidence type="ECO:0000313" key="13">
    <source>
        <dbReference type="Proteomes" id="UP000198553"/>
    </source>
</evidence>
<evidence type="ECO:0000313" key="12">
    <source>
        <dbReference type="EMBL" id="SEM85773.1"/>
    </source>
</evidence>
<sequence>MKIKSLVKMVTVLVLLIAIVPCSHFEQRAEAFSNQVVQQGAVGDDVIELQSRLQYLGFYNGKIDGVFGWGTYWALRNFQYEFGMKVDGLAGQQTKAKLVKASKYHKEHVKKNINEGKKFTHYGGTDINKQGGGTAAPKNNQSGAQGNKPSGTQGNNQGANQQGANQPAPKQQAAPSKVTAANTPNGFSQNDIQLMANAVYGEARGEPYEGQVAVAAVIINRLESATFPNTVSGVIFEPLAFTAVADGQIWLTPNETARKAVLDAINGMDPTGEATYYFNPDTATSSWIWGRPQIKKIGKHIFCK</sequence>
<dbReference type="FunFam" id="6.20.240.60:FF:000001">
    <property type="entry name" value="Spore cortex-lytic enzyme"/>
    <property type="match status" value="1"/>
</dbReference>
<dbReference type="InterPro" id="IPR036366">
    <property type="entry name" value="PGBDSf"/>
</dbReference>
<evidence type="ECO:0000256" key="1">
    <source>
        <dbReference type="ARBA" id="ARBA00007010"/>
    </source>
</evidence>
<keyword evidence="13" id="KW-1185">Reference proteome</keyword>
<dbReference type="Proteomes" id="UP000198553">
    <property type="component" value="Unassembled WGS sequence"/>
</dbReference>
<evidence type="ECO:0000256" key="8">
    <source>
        <dbReference type="NCBIfam" id="TIGR02869"/>
    </source>
</evidence>
<dbReference type="Pfam" id="PF01471">
    <property type="entry name" value="PG_binding_1"/>
    <property type="match status" value="1"/>
</dbReference>
<dbReference type="Gene3D" id="1.10.10.2520">
    <property type="entry name" value="Cell wall hydrolase SleB, domain 1"/>
    <property type="match status" value="1"/>
</dbReference>
<dbReference type="InterPro" id="IPR042047">
    <property type="entry name" value="SleB_dom1"/>
</dbReference>
<dbReference type="NCBIfam" id="TIGR02869">
    <property type="entry name" value="spore_SleB"/>
    <property type="match status" value="1"/>
</dbReference>
<keyword evidence="7" id="KW-0961">Cell wall biogenesis/degradation</keyword>
<evidence type="ECO:0000256" key="7">
    <source>
        <dbReference type="ARBA" id="ARBA00023316"/>
    </source>
</evidence>
<protein>
    <recommendedName>
        <fullName evidence="2 8">Spore cortex-lytic enzyme</fullName>
    </recommendedName>
</protein>
<feature type="region of interest" description="Disordered" evidence="9">
    <location>
        <begin position="112"/>
        <end position="188"/>
    </location>
</feature>
<dbReference type="Pfam" id="PF07486">
    <property type="entry name" value="Hydrolase_2"/>
    <property type="match status" value="1"/>
</dbReference>
<organism evidence="12 13">
    <name type="scientific">Mesobacillus persicus</name>
    <dbReference type="NCBI Taxonomy" id="930146"/>
    <lineage>
        <taxon>Bacteria</taxon>
        <taxon>Bacillati</taxon>
        <taxon>Bacillota</taxon>
        <taxon>Bacilli</taxon>
        <taxon>Bacillales</taxon>
        <taxon>Bacillaceae</taxon>
        <taxon>Mesobacillus</taxon>
    </lineage>
</organism>
<evidence type="ECO:0000259" key="11">
    <source>
        <dbReference type="Pfam" id="PF07486"/>
    </source>
</evidence>
<dbReference type="GO" id="GO:0016787">
    <property type="term" value="F:hydrolase activity"/>
    <property type="evidence" value="ECO:0007669"/>
    <property type="project" value="UniProtKB-KW"/>
</dbReference>
<keyword evidence="6" id="KW-0749">Sporulation</keyword>
<dbReference type="EMBL" id="FOBW01000006">
    <property type="protein sequence ID" value="SEM85773.1"/>
    <property type="molecule type" value="Genomic_DNA"/>
</dbReference>
<proteinExistence type="inferred from homology"/>
<feature type="domain" description="Peptidoglycan binding-like" evidence="10">
    <location>
        <begin position="43"/>
        <end position="98"/>
    </location>
</feature>
<keyword evidence="5" id="KW-0378">Hydrolase</keyword>
<evidence type="ECO:0000256" key="4">
    <source>
        <dbReference type="ARBA" id="ARBA00022729"/>
    </source>
</evidence>
<dbReference type="InterPro" id="IPR036365">
    <property type="entry name" value="PGBD-like_sf"/>
</dbReference>
<evidence type="ECO:0000256" key="3">
    <source>
        <dbReference type="ARBA" id="ARBA00022544"/>
    </source>
</evidence>
<dbReference type="STRING" id="930146.SAMN05192533_106144"/>
<dbReference type="InterPro" id="IPR014224">
    <property type="entry name" value="Spore_cortex_SleB"/>
</dbReference>
<dbReference type="Gene3D" id="1.10.101.10">
    <property type="entry name" value="PGBD-like superfamily/PGBD"/>
    <property type="match status" value="1"/>
</dbReference>
<reference evidence="13" key="1">
    <citation type="submission" date="2016-10" db="EMBL/GenBank/DDBJ databases">
        <authorList>
            <person name="Varghese N."/>
            <person name="Submissions S."/>
        </authorList>
    </citation>
    <scope>NUCLEOTIDE SEQUENCE [LARGE SCALE GENOMIC DNA]</scope>
    <source>
        <strain evidence="13">B48,IBRC-M 10115,DSM 25386,CECT 8001</strain>
    </source>
</reference>
<dbReference type="FunFam" id="1.10.10.2520:FF:000001">
    <property type="entry name" value="Spore cortex-lytic enzyme"/>
    <property type="match status" value="1"/>
</dbReference>
<dbReference type="GO" id="GO:0071555">
    <property type="term" value="P:cell wall organization"/>
    <property type="evidence" value="ECO:0007669"/>
    <property type="project" value="UniProtKB-KW"/>
</dbReference>
<dbReference type="InterPro" id="IPR002477">
    <property type="entry name" value="Peptidoglycan-bd-like"/>
</dbReference>
<feature type="domain" description="Cell wall hydrolase SleB" evidence="11">
    <location>
        <begin position="205"/>
        <end position="303"/>
    </location>
</feature>
<evidence type="ECO:0000256" key="9">
    <source>
        <dbReference type="SAM" id="MobiDB-lite"/>
    </source>
</evidence>
<feature type="compositionally biased region" description="Polar residues" evidence="9">
    <location>
        <begin position="179"/>
        <end position="188"/>
    </location>
</feature>
<name>A0A1H8BSK3_9BACI</name>
<evidence type="ECO:0000256" key="2">
    <source>
        <dbReference type="ARBA" id="ARBA00018364"/>
    </source>
</evidence>
<dbReference type="AlphaFoldDB" id="A0A1H8BSK3"/>
<dbReference type="InterPro" id="IPR011105">
    <property type="entry name" value="Cell_wall_hydrolase_SleB"/>
</dbReference>
<dbReference type="Gene3D" id="6.20.240.60">
    <property type="match status" value="1"/>
</dbReference>
<dbReference type="GO" id="GO:0030435">
    <property type="term" value="P:sporulation resulting in formation of a cellular spore"/>
    <property type="evidence" value="ECO:0007669"/>
    <property type="project" value="UniProtKB-KW"/>
</dbReference>
<dbReference type="GO" id="GO:0009847">
    <property type="term" value="P:spore germination"/>
    <property type="evidence" value="ECO:0007669"/>
    <property type="project" value="UniProtKB-UniRule"/>
</dbReference>
<feature type="compositionally biased region" description="Polar residues" evidence="9">
    <location>
        <begin position="137"/>
        <end position="152"/>
    </location>
</feature>
<comment type="similarity">
    <text evidence="1">Belongs to the SleB family.</text>
</comment>